<keyword evidence="2" id="KW-0732">Signal</keyword>
<feature type="chain" id="PRO_5039277018" description="Lipoprotein LpqJ" evidence="2">
    <location>
        <begin position="20"/>
        <end position="188"/>
    </location>
</feature>
<evidence type="ECO:0000256" key="1">
    <source>
        <dbReference type="SAM" id="MobiDB-lite"/>
    </source>
</evidence>
<dbReference type="AlphaFoldDB" id="A0A5C5RZJ0"/>
<dbReference type="EMBL" id="VIGX01000009">
    <property type="protein sequence ID" value="TWS27913.1"/>
    <property type="molecule type" value="Genomic_DNA"/>
</dbReference>
<organism evidence="3 4">
    <name type="scientific">Tsukamurella conjunctivitidis</name>
    <dbReference type="NCBI Taxonomy" id="2592068"/>
    <lineage>
        <taxon>Bacteria</taxon>
        <taxon>Bacillati</taxon>
        <taxon>Actinomycetota</taxon>
        <taxon>Actinomycetes</taxon>
        <taxon>Mycobacteriales</taxon>
        <taxon>Tsukamurellaceae</taxon>
        <taxon>Tsukamurella</taxon>
    </lineage>
</organism>
<gene>
    <name evidence="3" type="ORF">FK530_16000</name>
</gene>
<dbReference type="OrthoDB" id="4774062at2"/>
<comment type="caution">
    <text evidence="3">The sequence shown here is derived from an EMBL/GenBank/DDBJ whole genome shotgun (WGS) entry which is preliminary data.</text>
</comment>
<keyword evidence="4" id="KW-1185">Reference proteome</keyword>
<dbReference type="Proteomes" id="UP000319375">
    <property type="component" value="Unassembled WGS sequence"/>
</dbReference>
<reference evidence="3 4" key="1">
    <citation type="submission" date="2019-06" db="EMBL/GenBank/DDBJ databases">
        <title>Tsukamurella conjunctivitidis sp. nov., Tsukamurella assacharolytica sp. nov. and Tsukamurella sputae sp. nov. isolated from patients with conjunctivitis, bacteraemia (lymphoma) and respiratory infection (sputum) in Hong Kong.</title>
        <authorList>
            <person name="Teng J.L.L."/>
            <person name="Lee H.H."/>
            <person name="Fong J.Y.H."/>
            <person name="Fok K.M.N."/>
            <person name="Lau S.K.P."/>
            <person name="Woo P.C.Y."/>
        </authorList>
    </citation>
    <scope>NUCLEOTIDE SEQUENCE [LARGE SCALE GENOMIC DNA]</scope>
    <source>
        <strain evidence="3 4">HKU72</strain>
    </source>
</reference>
<feature type="region of interest" description="Disordered" evidence="1">
    <location>
        <begin position="43"/>
        <end position="73"/>
    </location>
</feature>
<evidence type="ECO:0008006" key="5">
    <source>
        <dbReference type="Google" id="ProtNLM"/>
    </source>
</evidence>
<evidence type="ECO:0000313" key="3">
    <source>
        <dbReference type="EMBL" id="TWS27913.1"/>
    </source>
</evidence>
<protein>
    <recommendedName>
        <fullName evidence="5">Lipoprotein LpqJ</fullName>
    </recommendedName>
</protein>
<name>A0A5C5RZJ0_9ACTN</name>
<sequence length="188" mass="18873">MNRSIGVVGTVLCAAALLAGCGDRTSSVAPTVTVTAGASATVGAQAAGTQPPGAREPGTGAPSGGTTVTATAAAPTPLPVAGAGVTRVITESGKTTCNVYAEYLDCQSPDFGRTYRTPDGQPATGFRYSVSGLEWHYGNMSVATPATTLRYGHTYTASGWTIAASEGKTVFTRGTRGVSVDVANTTTF</sequence>
<dbReference type="RefSeq" id="WP_146488036.1">
    <property type="nucleotide sequence ID" value="NZ_VIGX01000009.1"/>
</dbReference>
<accession>A0A5C5RZJ0</accession>
<proteinExistence type="predicted"/>
<evidence type="ECO:0000256" key="2">
    <source>
        <dbReference type="SAM" id="SignalP"/>
    </source>
</evidence>
<dbReference type="PROSITE" id="PS51257">
    <property type="entry name" value="PROKAR_LIPOPROTEIN"/>
    <property type="match status" value="1"/>
</dbReference>
<evidence type="ECO:0000313" key="4">
    <source>
        <dbReference type="Proteomes" id="UP000319375"/>
    </source>
</evidence>
<feature type="signal peptide" evidence="2">
    <location>
        <begin position="1"/>
        <end position="19"/>
    </location>
</feature>